<proteinExistence type="predicted"/>
<sequence>MEGVSRVEAAIRRHPGAVHQDRSGSFTYGKLV</sequence>
<gene>
    <name evidence="1" type="ORF">STAFG_4822</name>
</gene>
<keyword evidence="2" id="KW-1185">Reference proteome</keyword>
<dbReference type="AlphaFoldDB" id="S4MWG2"/>
<dbReference type="HOGENOM" id="CLU_3391548_0_0_11"/>
<evidence type="ECO:0000313" key="1">
    <source>
        <dbReference type="EMBL" id="EPJ38137.1"/>
    </source>
</evidence>
<dbReference type="EMBL" id="AOPY01001471">
    <property type="protein sequence ID" value="EPJ38137.1"/>
    <property type="molecule type" value="Genomic_DNA"/>
</dbReference>
<name>S4MWG2_9ACTN</name>
<protein>
    <submittedName>
        <fullName evidence="1">Uncharacterized protein</fullName>
    </submittedName>
</protein>
<accession>S4MWG2</accession>
<reference evidence="1 2" key="1">
    <citation type="submission" date="2013-02" db="EMBL/GenBank/DDBJ databases">
        <title>Draft Genome Sequence of Streptomyces afghaniensis, Which Produces Compounds of the Julimycin B-Complex.</title>
        <authorList>
            <person name="Gruening B.A."/>
            <person name="Praeg A."/>
            <person name="Erxleben A."/>
            <person name="Guenther S."/>
            <person name="Fiedler H.-P."/>
            <person name="Goodfellow M."/>
            <person name="Mueller M."/>
        </authorList>
    </citation>
    <scope>NUCLEOTIDE SEQUENCE [LARGE SCALE GENOMIC DNA]</scope>
    <source>
        <strain evidence="1 2">772</strain>
    </source>
</reference>
<evidence type="ECO:0000313" key="2">
    <source>
        <dbReference type="Proteomes" id="UP000015001"/>
    </source>
</evidence>
<comment type="caution">
    <text evidence="1">The sequence shown here is derived from an EMBL/GenBank/DDBJ whole genome shotgun (WGS) entry which is preliminary data.</text>
</comment>
<dbReference type="Proteomes" id="UP000015001">
    <property type="component" value="Unassembled WGS sequence"/>
</dbReference>
<organism evidence="1 2">
    <name type="scientific">Streptomyces afghaniensis 772</name>
    <dbReference type="NCBI Taxonomy" id="1283301"/>
    <lineage>
        <taxon>Bacteria</taxon>
        <taxon>Bacillati</taxon>
        <taxon>Actinomycetota</taxon>
        <taxon>Actinomycetes</taxon>
        <taxon>Kitasatosporales</taxon>
        <taxon>Streptomycetaceae</taxon>
        <taxon>Streptomyces</taxon>
    </lineage>
</organism>